<organism evidence="14 15">
    <name type="scientific">Argiope bruennichi</name>
    <name type="common">Wasp spider</name>
    <name type="synonym">Aranea bruennichi</name>
    <dbReference type="NCBI Taxonomy" id="94029"/>
    <lineage>
        <taxon>Eukaryota</taxon>
        <taxon>Metazoa</taxon>
        <taxon>Ecdysozoa</taxon>
        <taxon>Arthropoda</taxon>
        <taxon>Chelicerata</taxon>
        <taxon>Arachnida</taxon>
        <taxon>Araneae</taxon>
        <taxon>Araneomorphae</taxon>
        <taxon>Entelegynae</taxon>
        <taxon>Araneoidea</taxon>
        <taxon>Araneidae</taxon>
        <taxon>Argiope</taxon>
    </lineage>
</organism>
<dbReference type="InterPro" id="IPR016090">
    <property type="entry name" value="PLA2-like_dom"/>
</dbReference>
<dbReference type="GO" id="GO:0004623">
    <property type="term" value="F:phospholipase A2 activity"/>
    <property type="evidence" value="ECO:0007669"/>
    <property type="project" value="UniProtKB-EC"/>
</dbReference>
<protein>
    <submittedName>
        <fullName evidence="14">Phospholipase A2 like protein</fullName>
    </submittedName>
</protein>
<name>A0A8T0F269_ARGBR</name>
<evidence type="ECO:0000256" key="8">
    <source>
        <dbReference type="ARBA" id="ARBA00022963"/>
    </source>
</evidence>
<evidence type="ECO:0000256" key="3">
    <source>
        <dbReference type="ARBA" id="ARBA00004613"/>
    </source>
</evidence>
<dbReference type="GO" id="GO:0006644">
    <property type="term" value="P:phospholipid metabolic process"/>
    <property type="evidence" value="ECO:0007669"/>
    <property type="project" value="InterPro"/>
</dbReference>
<keyword evidence="7" id="KW-0106">Calcium</keyword>
<comment type="similarity">
    <text evidence="4">Belongs to the phospholipase A2 family. Group III subfamily.</text>
</comment>
<evidence type="ECO:0000256" key="11">
    <source>
        <dbReference type="SAM" id="MobiDB-lite"/>
    </source>
</evidence>
<dbReference type="GO" id="GO:0005576">
    <property type="term" value="C:extracellular region"/>
    <property type="evidence" value="ECO:0007669"/>
    <property type="project" value="UniProtKB-SubCell"/>
</dbReference>
<keyword evidence="6" id="KW-0378">Hydrolase</keyword>
<evidence type="ECO:0000256" key="12">
    <source>
        <dbReference type="SAM" id="SignalP"/>
    </source>
</evidence>
<keyword evidence="5" id="KW-0964">Secreted</keyword>
<dbReference type="Gene3D" id="1.20.90.10">
    <property type="entry name" value="Phospholipase A2 domain"/>
    <property type="match status" value="1"/>
</dbReference>
<evidence type="ECO:0000256" key="2">
    <source>
        <dbReference type="ARBA" id="ARBA00001913"/>
    </source>
</evidence>
<dbReference type="GO" id="GO:0050482">
    <property type="term" value="P:arachidonate secretion"/>
    <property type="evidence" value="ECO:0007669"/>
    <property type="project" value="InterPro"/>
</dbReference>
<feature type="chain" id="PRO_5035744055" evidence="12">
    <location>
        <begin position="17"/>
        <end position="429"/>
    </location>
</feature>
<comment type="caution">
    <text evidence="14">The sequence shown here is derived from an EMBL/GenBank/DDBJ whole genome shotgun (WGS) entry which is preliminary data.</text>
</comment>
<dbReference type="AlphaFoldDB" id="A0A8T0F269"/>
<keyword evidence="9" id="KW-0443">Lipid metabolism</keyword>
<dbReference type="InterPro" id="IPR033113">
    <property type="entry name" value="PLA2_histidine"/>
</dbReference>
<keyword evidence="15" id="KW-1185">Reference proteome</keyword>
<feature type="domain" description="Phospholipase A2-like central" evidence="13">
    <location>
        <begin position="322"/>
        <end position="416"/>
    </location>
</feature>
<evidence type="ECO:0000256" key="9">
    <source>
        <dbReference type="ARBA" id="ARBA00023098"/>
    </source>
</evidence>
<comment type="catalytic activity">
    <reaction evidence="1">
        <text>a 1,2-diacyl-sn-glycero-3-phosphocholine + H2O = a 1-acyl-sn-glycero-3-phosphocholine + a fatty acid + H(+)</text>
        <dbReference type="Rhea" id="RHEA:15801"/>
        <dbReference type="ChEBI" id="CHEBI:15377"/>
        <dbReference type="ChEBI" id="CHEBI:15378"/>
        <dbReference type="ChEBI" id="CHEBI:28868"/>
        <dbReference type="ChEBI" id="CHEBI:57643"/>
        <dbReference type="ChEBI" id="CHEBI:58168"/>
        <dbReference type="EC" id="3.1.1.4"/>
    </reaction>
</comment>
<dbReference type="CDD" id="cd04704">
    <property type="entry name" value="PLA2_bee_venom_like"/>
    <property type="match status" value="1"/>
</dbReference>
<reference evidence="14" key="2">
    <citation type="submission" date="2020-06" db="EMBL/GenBank/DDBJ databases">
        <authorList>
            <person name="Sheffer M."/>
        </authorList>
    </citation>
    <scope>NUCLEOTIDE SEQUENCE</scope>
</reference>
<accession>A0A8T0F269</accession>
<evidence type="ECO:0000256" key="5">
    <source>
        <dbReference type="ARBA" id="ARBA00022525"/>
    </source>
</evidence>
<feature type="compositionally biased region" description="Basic and acidic residues" evidence="11">
    <location>
        <begin position="246"/>
        <end position="258"/>
    </location>
</feature>
<reference evidence="14" key="1">
    <citation type="journal article" date="2020" name="bioRxiv">
        <title>Chromosome-level reference genome of the European wasp spider Argiope bruennichi: a resource for studies on range expansion and evolutionary adaptation.</title>
        <authorList>
            <person name="Sheffer M.M."/>
            <person name="Hoppe A."/>
            <person name="Krehenwinkel H."/>
            <person name="Uhl G."/>
            <person name="Kuss A.W."/>
            <person name="Jensen L."/>
            <person name="Jensen C."/>
            <person name="Gillespie R.G."/>
            <person name="Hoff K.J."/>
            <person name="Prost S."/>
        </authorList>
    </citation>
    <scope>NUCLEOTIDE SEQUENCE</scope>
</reference>
<evidence type="ECO:0000313" key="15">
    <source>
        <dbReference type="Proteomes" id="UP000807504"/>
    </source>
</evidence>
<feature type="signal peptide" evidence="12">
    <location>
        <begin position="1"/>
        <end position="16"/>
    </location>
</feature>
<evidence type="ECO:0000259" key="13">
    <source>
        <dbReference type="Pfam" id="PF05826"/>
    </source>
</evidence>
<evidence type="ECO:0000256" key="7">
    <source>
        <dbReference type="ARBA" id="ARBA00022837"/>
    </source>
</evidence>
<evidence type="ECO:0000256" key="6">
    <source>
        <dbReference type="ARBA" id="ARBA00022801"/>
    </source>
</evidence>
<dbReference type="InterPro" id="IPR036444">
    <property type="entry name" value="PLipase_A2_dom_sf"/>
</dbReference>
<keyword evidence="10" id="KW-0865">Zymogen</keyword>
<comment type="subcellular location">
    <subcellularLocation>
        <location evidence="3">Secreted</location>
    </subcellularLocation>
</comment>
<feature type="region of interest" description="Disordered" evidence="11">
    <location>
        <begin position="238"/>
        <end position="262"/>
    </location>
</feature>
<evidence type="ECO:0000256" key="10">
    <source>
        <dbReference type="ARBA" id="ARBA00023145"/>
    </source>
</evidence>
<evidence type="ECO:0000313" key="14">
    <source>
        <dbReference type="EMBL" id="KAF8783069.1"/>
    </source>
</evidence>
<keyword evidence="12" id="KW-0732">Signal</keyword>
<evidence type="ECO:0000256" key="4">
    <source>
        <dbReference type="ARBA" id="ARBA00009659"/>
    </source>
</evidence>
<dbReference type="Pfam" id="PF05826">
    <property type="entry name" value="Phospholip_A2_2"/>
    <property type="match status" value="1"/>
</dbReference>
<comment type="cofactor">
    <cofactor evidence="2">
        <name>Ca(2+)</name>
        <dbReference type="ChEBI" id="CHEBI:29108"/>
    </cofactor>
</comment>
<dbReference type="EMBL" id="JABXBU010001863">
    <property type="protein sequence ID" value="KAF8783069.1"/>
    <property type="molecule type" value="Genomic_DNA"/>
</dbReference>
<keyword evidence="8" id="KW-0442">Lipid degradation</keyword>
<feature type="region of interest" description="Disordered" evidence="11">
    <location>
        <begin position="121"/>
        <end position="147"/>
    </location>
</feature>
<dbReference type="SUPFAM" id="SSF48619">
    <property type="entry name" value="Phospholipase A2, PLA2"/>
    <property type="match status" value="1"/>
</dbReference>
<proteinExistence type="inferred from homology"/>
<dbReference type="GO" id="GO:0016042">
    <property type="term" value="P:lipid catabolic process"/>
    <property type="evidence" value="ECO:0007669"/>
    <property type="project" value="UniProtKB-KW"/>
</dbReference>
<dbReference type="Proteomes" id="UP000807504">
    <property type="component" value="Unassembled WGS sequence"/>
</dbReference>
<gene>
    <name evidence="14" type="ORF">HNY73_013281</name>
</gene>
<dbReference type="PANTHER" id="PTHR12253">
    <property type="entry name" value="RH14732P"/>
    <property type="match status" value="1"/>
</dbReference>
<evidence type="ECO:0000256" key="1">
    <source>
        <dbReference type="ARBA" id="ARBA00001604"/>
    </source>
</evidence>
<dbReference type="PROSITE" id="PS00118">
    <property type="entry name" value="PA2_HIS"/>
    <property type="match status" value="1"/>
</dbReference>
<sequence>MKFIVVLATVFSVCYCYSDLNILPFETTGQKFHPLKRPLLNSLLTDEEILKCRYFLDNIGEYHNQRSSQEELEDKLSKCDLLLQKSTKLSAKKDDNNVDRSPSFKSINSQDNELTVIVDSTTRSSEEVNSKNSNEENGILSGTSDRNENGIHSKLFSDLYENLKEVSIEATSQATTESSDLRNFFLVNRGKWPINCPKEKQPEKRTQNRTDTVILSPIKTNWSLWSILFGTSESSGNSSSVLVAEQNEKQSDKPEDQNTHPISPVWNLWSLLSGARDSSDSSKENRSEKFFERNKTAESGINFENSMYLEFTTTEAGVWNLIMPGTKWCGSGSIATHDDDLGYFADVDRCCRAHDKCDDLMMPGESKYNLTNTSPFTVLNCKCDDELYDCLSKINSVASNTVGNTFFNIFARMCYTLDYRRKCKRYSRL</sequence>